<comment type="caution">
    <text evidence="5">The sequence shown here is derived from an EMBL/GenBank/DDBJ whole genome shotgun (WGS) entry which is preliminary data.</text>
</comment>
<dbReference type="PANTHER" id="PTHR10545">
    <property type="entry name" value="DIAMINE N-ACETYLTRANSFERASE"/>
    <property type="match status" value="1"/>
</dbReference>
<keyword evidence="2 5" id="KW-0808">Transferase</keyword>
<keyword evidence="6" id="KW-1185">Reference proteome</keyword>
<protein>
    <submittedName>
        <fullName evidence="5">GNAT family acetyltransferase</fullName>
    </submittedName>
</protein>
<accession>A0A1B9Y1L1</accession>
<dbReference type="InterPro" id="IPR000182">
    <property type="entry name" value="GNAT_dom"/>
</dbReference>
<dbReference type="PROSITE" id="PS51186">
    <property type="entry name" value="GNAT"/>
    <property type="match status" value="1"/>
</dbReference>
<evidence type="ECO:0000313" key="6">
    <source>
        <dbReference type="Proteomes" id="UP000093186"/>
    </source>
</evidence>
<dbReference type="Pfam" id="PF00583">
    <property type="entry name" value="Acetyltransf_1"/>
    <property type="match status" value="1"/>
</dbReference>
<name>A0A1B9Y1L1_9FLAO</name>
<dbReference type="InterPro" id="IPR016181">
    <property type="entry name" value="Acyl_CoA_acyltransferase"/>
</dbReference>
<dbReference type="OrthoDB" id="9805924at2"/>
<dbReference type="GO" id="GO:0008080">
    <property type="term" value="F:N-acetyltransferase activity"/>
    <property type="evidence" value="ECO:0007669"/>
    <property type="project" value="TreeGrafter"/>
</dbReference>
<dbReference type="STRING" id="447689.BA195_02985"/>
<gene>
    <name evidence="5" type="ORF">BA195_02985</name>
</gene>
<evidence type="ECO:0000259" key="4">
    <source>
        <dbReference type="PROSITE" id="PS51186"/>
    </source>
</evidence>
<sequence length="161" mass="18482">MSFIIRPGDKKDAQSILNLIIELAVFEKEPNAVKITVDDLINDGFSDAPKFKTFVAEEIDGTIIGMTLFYERYSTWKGKAIHLEDLMVTEAKRGIGAGKKLYASVMKYAHENNFKRVAWEVLDWNINAVDFYKKTGATVYDEWRVCHMNEESLTQFCNENI</sequence>
<evidence type="ECO:0000313" key="5">
    <source>
        <dbReference type="EMBL" id="OCK43684.1"/>
    </source>
</evidence>
<dbReference type="FunFam" id="3.40.630.30:FF:000064">
    <property type="entry name" value="GNAT family acetyltransferase"/>
    <property type="match status" value="1"/>
</dbReference>
<organism evidence="5 6">
    <name type="scientific">Tenacibaculum soleae</name>
    <dbReference type="NCBI Taxonomy" id="447689"/>
    <lineage>
        <taxon>Bacteria</taxon>
        <taxon>Pseudomonadati</taxon>
        <taxon>Bacteroidota</taxon>
        <taxon>Flavobacteriia</taxon>
        <taxon>Flavobacteriales</taxon>
        <taxon>Flavobacteriaceae</taxon>
        <taxon>Tenacibaculum</taxon>
    </lineage>
</organism>
<evidence type="ECO:0000256" key="3">
    <source>
        <dbReference type="ARBA" id="ARBA00023315"/>
    </source>
</evidence>
<dbReference type="InterPro" id="IPR051016">
    <property type="entry name" value="Diverse_Substrate_AcTransf"/>
</dbReference>
<evidence type="ECO:0000256" key="1">
    <source>
        <dbReference type="ARBA" id="ARBA00008694"/>
    </source>
</evidence>
<keyword evidence="3" id="KW-0012">Acyltransferase</keyword>
<feature type="domain" description="N-acetyltransferase" evidence="4">
    <location>
        <begin position="3"/>
        <end position="158"/>
    </location>
</feature>
<proteinExistence type="inferred from homology"/>
<comment type="similarity">
    <text evidence="1">Belongs to the acetyltransferase family.</text>
</comment>
<dbReference type="SUPFAM" id="SSF55729">
    <property type="entry name" value="Acyl-CoA N-acyltransferases (Nat)"/>
    <property type="match status" value="1"/>
</dbReference>
<dbReference type="EMBL" id="MAKX01000001">
    <property type="protein sequence ID" value="OCK43684.1"/>
    <property type="molecule type" value="Genomic_DNA"/>
</dbReference>
<dbReference type="CDD" id="cd04301">
    <property type="entry name" value="NAT_SF"/>
    <property type="match status" value="1"/>
</dbReference>
<reference evidence="5 6" key="1">
    <citation type="submission" date="2016-06" db="EMBL/GenBank/DDBJ databases">
        <title>Draft Genome Sequence of Tenacibaculum soleae UCD-KL19.</title>
        <authorList>
            <person name="Eisen J.A."/>
            <person name="Coil D.A."/>
            <person name="Lujan K.M."/>
        </authorList>
    </citation>
    <scope>NUCLEOTIDE SEQUENCE [LARGE SCALE GENOMIC DNA]</scope>
    <source>
        <strain evidence="5 6">UCD-KL19</strain>
    </source>
</reference>
<dbReference type="RefSeq" id="WP_068702292.1">
    <property type="nucleotide sequence ID" value="NZ_JAUOSW010000011.1"/>
</dbReference>
<evidence type="ECO:0000256" key="2">
    <source>
        <dbReference type="ARBA" id="ARBA00022679"/>
    </source>
</evidence>
<dbReference type="PANTHER" id="PTHR10545:SF29">
    <property type="entry name" value="GH14572P-RELATED"/>
    <property type="match status" value="1"/>
</dbReference>
<dbReference type="Gene3D" id="3.40.630.30">
    <property type="match status" value="1"/>
</dbReference>
<dbReference type="Proteomes" id="UP000093186">
    <property type="component" value="Unassembled WGS sequence"/>
</dbReference>
<dbReference type="AlphaFoldDB" id="A0A1B9Y1L1"/>